<dbReference type="Pfam" id="PF01156">
    <property type="entry name" value="IU_nuc_hydro"/>
    <property type="match status" value="1"/>
</dbReference>
<dbReference type="PANTHER" id="PTHR12304:SF4">
    <property type="entry name" value="URIDINE NUCLEOSIDASE"/>
    <property type="match status" value="1"/>
</dbReference>
<dbReference type="GO" id="GO:0005829">
    <property type="term" value="C:cytosol"/>
    <property type="evidence" value="ECO:0007669"/>
    <property type="project" value="TreeGrafter"/>
</dbReference>
<reference evidence="4 5" key="1">
    <citation type="submission" date="2019-06" db="EMBL/GenBank/DDBJ databases">
        <title>Sequencing the genomes of 1000 actinobacteria strains.</title>
        <authorList>
            <person name="Klenk H.-P."/>
        </authorList>
    </citation>
    <scope>NUCLEOTIDE SEQUENCE [LARGE SCALE GENOMIC DNA]</scope>
    <source>
        <strain evidence="4 5">DSM 20169</strain>
    </source>
</reference>
<organism evidence="4 5">
    <name type="scientific">Microbacterium saperdae</name>
    <dbReference type="NCBI Taxonomy" id="69368"/>
    <lineage>
        <taxon>Bacteria</taxon>
        <taxon>Bacillati</taxon>
        <taxon>Actinomycetota</taxon>
        <taxon>Actinomycetes</taxon>
        <taxon>Micrococcales</taxon>
        <taxon>Microbacteriaceae</taxon>
        <taxon>Microbacterium</taxon>
    </lineage>
</organism>
<keyword evidence="2" id="KW-0326">Glycosidase</keyword>
<feature type="domain" description="Inosine/uridine-preferring nucleoside hydrolase" evidence="3">
    <location>
        <begin position="20"/>
        <end position="279"/>
    </location>
</feature>
<accession>A0A543BB82</accession>
<evidence type="ECO:0000313" key="5">
    <source>
        <dbReference type="Proteomes" id="UP000317209"/>
    </source>
</evidence>
<dbReference type="InterPro" id="IPR023186">
    <property type="entry name" value="IUNH"/>
</dbReference>
<dbReference type="AlphaFoldDB" id="A0A543BB82"/>
<evidence type="ECO:0000259" key="3">
    <source>
        <dbReference type="Pfam" id="PF01156"/>
    </source>
</evidence>
<dbReference type="RefSeq" id="WP_141874052.1">
    <property type="nucleotide sequence ID" value="NZ_VFOX01000002.1"/>
</dbReference>
<evidence type="ECO:0000256" key="2">
    <source>
        <dbReference type="ARBA" id="ARBA00023295"/>
    </source>
</evidence>
<dbReference type="OrthoDB" id="9797882at2"/>
<dbReference type="Proteomes" id="UP000317209">
    <property type="component" value="Unassembled WGS sequence"/>
</dbReference>
<dbReference type="PANTHER" id="PTHR12304">
    <property type="entry name" value="INOSINE-URIDINE PREFERRING NUCLEOSIDE HYDROLASE"/>
    <property type="match status" value="1"/>
</dbReference>
<protein>
    <submittedName>
        <fullName evidence="4">Purine nucleosidase</fullName>
    </submittedName>
</protein>
<name>A0A543BB82_9MICO</name>
<dbReference type="InterPro" id="IPR001910">
    <property type="entry name" value="Inosine/uridine_hydrolase_dom"/>
</dbReference>
<dbReference type="EMBL" id="VFOX01000002">
    <property type="protein sequence ID" value="TQL82109.1"/>
    <property type="molecule type" value="Genomic_DNA"/>
</dbReference>
<keyword evidence="1" id="KW-0378">Hydrolase</keyword>
<sequence>MSQSPLTADRNLGRPSREFVLDTDIGTDVDDLLALSMIFGSPELDVVGVATVYGDVGLRARIVAATYHAAGLTPPPIAAGNAETQSGRPVWWPGHEGSTIADLDGHVFDSALSAIDLLGASATVVAIGPLTNAAAVTRQPGHRVSQVVIMGGDFRREIVEHNIKCDIDAARSLFASGVPVLAVGLEQTERVRLGSDVLARIGAAGPLGAMVAAEMTRFWAFAEQDYNVPHDPIAVLTLARPDLFEIAAGTVTVTPEGRTLFEPDPDGLHSIVTDMDVDAVGTAIVDRILAAADASTETASIDTTVGPRASASTPT</sequence>
<proteinExistence type="predicted"/>
<dbReference type="GO" id="GO:0008477">
    <property type="term" value="F:purine nucleosidase activity"/>
    <property type="evidence" value="ECO:0007669"/>
    <property type="project" value="TreeGrafter"/>
</dbReference>
<dbReference type="Gene3D" id="3.90.245.10">
    <property type="entry name" value="Ribonucleoside hydrolase-like"/>
    <property type="match status" value="1"/>
</dbReference>
<dbReference type="InterPro" id="IPR036452">
    <property type="entry name" value="Ribo_hydro-like"/>
</dbReference>
<keyword evidence="5" id="KW-1185">Reference proteome</keyword>
<gene>
    <name evidence="4" type="ORF">FB560_3592</name>
</gene>
<evidence type="ECO:0000313" key="4">
    <source>
        <dbReference type="EMBL" id="TQL82109.1"/>
    </source>
</evidence>
<comment type="caution">
    <text evidence="4">The sequence shown here is derived from an EMBL/GenBank/DDBJ whole genome shotgun (WGS) entry which is preliminary data.</text>
</comment>
<dbReference type="GO" id="GO:0006152">
    <property type="term" value="P:purine nucleoside catabolic process"/>
    <property type="evidence" value="ECO:0007669"/>
    <property type="project" value="TreeGrafter"/>
</dbReference>
<evidence type="ECO:0000256" key="1">
    <source>
        <dbReference type="ARBA" id="ARBA00022801"/>
    </source>
</evidence>
<dbReference type="SUPFAM" id="SSF53590">
    <property type="entry name" value="Nucleoside hydrolase"/>
    <property type="match status" value="1"/>
</dbReference>